<dbReference type="Proteomes" id="UP000265703">
    <property type="component" value="Unassembled WGS sequence"/>
</dbReference>
<feature type="binding site" evidence="11">
    <location>
        <begin position="234"/>
        <end position="235"/>
    </location>
    <ligand>
        <name>ATP</name>
        <dbReference type="ChEBI" id="CHEBI:30616"/>
    </ligand>
</feature>
<keyword evidence="3 14" id="KW-0723">Serine/threonine-protein kinase</keyword>
<dbReference type="GO" id="GO:0090266">
    <property type="term" value="P:regulation of mitotic cell cycle spindle assembly checkpoint"/>
    <property type="evidence" value="ECO:0007669"/>
    <property type="project" value="UniProtKB-ARBA"/>
</dbReference>
<evidence type="ECO:0000256" key="6">
    <source>
        <dbReference type="ARBA" id="ARBA00022777"/>
    </source>
</evidence>
<dbReference type="GO" id="GO:0032133">
    <property type="term" value="C:chromosome passenger complex"/>
    <property type="evidence" value="ECO:0007669"/>
    <property type="project" value="UniProtKB-ARBA"/>
</dbReference>
<protein>
    <recommendedName>
        <fullName evidence="2 15">Aurora kinase</fullName>
        <ecNumber evidence="1 15">2.7.11.1</ecNumber>
    </recommendedName>
</protein>
<dbReference type="PROSITE" id="PS00108">
    <property type="entry name" value="PROTEIN_KINASE_ST"/>
    <property type="match status" value="1"/>
</dbReference>
<dbReference type="GO" id="GO:0005524">
    <property type="term" value="F:ATP binding"/>
    <property type="evidence" value="ECO:0007669"/>
    <property type="project" value="UniProtKB-UniRule"/>
</dbReference>
<feature type="compositionally biased region" description="Polar residues" evidence="16">
    <location>
        <begin position="82"/>
        <end position="93"/>
    </location>
</feature>
<dbReference type="STRING" id="658196.A0A397SYV4"/>
<dbReference type="PROSITE" id="PS00107">
    <property type="entry name" value="PROTEIN_KINASE_ATP"/>
    <property type="match status" value="1"/>
</dbReference>
<comment type="caution">
    <text evidence="18">The sequence shown here is derived from an EMBL/GenBank/DDBJ whole genome shotgun (WGS) entry which is preliminary data.</text>
</comment>
<keyword evidence="4 15" id="KW-0808">Transferase</keyword>
<dbReference type="EC" id="2.7.11.1" evidence="1 15"/>
<dbReference type="CDD" id="cd14007">
    <property type="entry name" value="STKc_Aurora"/>
    <property type="match status" value="1"/>
</dbReference>
<evidence type="ECO:0000256" key="12">
    <source>
        <dbReference type="PIRSR" id="PIRSR630616-3"/>
    </source>
</evidence>
<dbReference type="FunFam" id="3.30.200.20:FF:000042">
    <property type="entry name" value="Aurora kinase A"/>
    <property type="match status" value="1"/>
</dbReference>
<dbReference type="Pfam" id="PF00069">
    <property type="entry name" value="Pkinase"/>
    <property type="match status" value="1"/>
</dbReference>
<keyword evidence="19" id="KW-1185">Reference proteome</keyword>
<dbReference type="GO" id="GO:0008608">
    <property type="term" value="P:attachment of spindle microtubules to kinetochore"/>
    <property type="evidence" value="ECO:0007669"/>
    <property type="project" value="UniProtKB-ARBA"/>
</dbReference>
<comment type="similarity">
    <text evidence="15">Belongs to the protein kinase superfamily. Ser/Thr protein kinase family. Aurora subfamily.</text>
</comment>
<dbReference type="GO" id="GO:1902115">
    <property type="term" value="P:regulation of organelle assembly"/>
    <property type="evidence" value="ECO:0007669"/>
    <property type="project" value="UniProtKB-ARBA"/>
</dbReference>
<evidence type="ECO:0000259" key="17">
    <source>
        <dbReference type="PROSITE" id="PS50011"/>
    </source>
</evidence>
<keyword evidence="5 11" id="KW-0547">Nucleotide-binding</keyword>
<dbReference type="InterPro" id="IPR000719">
    <property type="entry name" value="Prot_kinase_dom"/>
</dbReference>
<evidence type="ECO:0000256" key="11">
    <source>
        <dbReference type="PIRSR" id="PIRSR630616-2"/>
    </source>
</evidence>
<feature type="region of interest" description="Disordered" evidence="16">
    <location>
        <begin position="57"/>
        <end position="93"/>
    </location>
</feature>
<feature type="active site" description="Proton acceptor" evidence="10">
    <location>
        <position position="230"/>
    </location>
</feature>
<accession>A0A397SYV4</accession>
<feature type="binding site" evidence="11">
    <location>
        <begin position="185"/>
        <end position="187"/>
    </location>
    <ligand>
        <name>ATP</name>
        <dbReference type="ChEBI" id="CHEBI:30616"/>
    </ligand>
</feature>
<evidence type="ECO:0000256" key="5">
    <source>
        <dbReference type="ARBA" id="ARBA00022741"/>
    </source>
</evidence>
<evidence type="ECO:0000256" key="10">
    <source>
        <dbReference type="PIRSR" id="PIRSR630616-1"/>
    </source>
</evidence>
<evidence type="ECO:0000313" key="18">
    <source>
        <dbReference type="EMBL" id="RIA89816.1"/>
    </source>
</evidence>
<dbReference type="InterPro" id="IPR008271">
    <property type="entry name" value="Ser/Thr_kinase_AS"/>
</dbReference>
<keyword evidence="7 11" id="KW-0067">ATP-binding</keyword>
<evidence type="ECO:0000256" key="9">
    <source>
        <dbReference type="ARBA" id="ARBA00048679"/>
    </source>
</evidence>
<feature type="binding site" evidence="11">
    <location>
        <position position="117"/>
    </location>
    <ligand>
        <name>ATP</name>
        <dbReference type="ChEBI" id="CHEBI:30616"/>
    </ligand>
</feature>
<evidence type="ECO:0000256" key="15">
    <source>
        <dbReference type="RuleBase" id="RU367134"/>
    </source>
</evidence>
<feature type="domain" description="Protein kinase" evidence="17">
    <location>
        <begin position="107"/>
        <end position="359"/>
    </location>
</feature>
<evidence type="ECO:0000313" key="19">
    <source>
        <dbReference type="Proteomes" id="UP000265703"/>
    </source>
</evidence>
<keyword evidence="6 15" id="KW-0418">Kinase</keyword>
<evidence type="ECO:0000256" key="1">
    <source>
        <dbReference type="ARBA" id="ARBA00012513"/>
    </source>
</evidence>
<dbReference type="AlphaFoldDB" id="A0A397SYV4"/>
<dbReference type="InterPro" id="IPR017441">
    <property type="entry name" value="Protein_kinase_ATP_BS"/>
</dbReference>
<feature type="cross-link" description="Glycyl lysine isopeptide (Lys-Gly) (interchain with G-Cter in SUMO2)" evidence="12">
    <location>
        <position position="232"/>
    </location>
</feature>
<dbReference type="InterPro" id="IPR030616">
    <property type="entry name" value="Aur-like"/>
</dbReference>
<organism evidence="18 19">
    <name type="scientific">Glomus cerebriforme</name>
    <dbReference type="NCBI Taxonomy" id="658196"/>
    <lineage>
        <taxon>Eukaryota</taxon>
        <taxon>Fungi</taxon>
        <taxon>Fungi incertae sedis</taxon>
        <taxon>Mucoromycota</taxon>
        <taxon>Glomeromycotina</taxon>
        <taxon>Glomeromycetes</taxon>
        <taxon>Glomerales</taxon>
        <taxon>Glomeraceae</taxon>
        <taxon>Glomus</taxon>
    </lineage>
</organism>
<dbReference type="PROSITE" id="PS50011">
    <property type="entry name" value="PROTEIN_KINASE_DOM"/>
    <property type="match status" value="1"/>
</dbReference>
<dbReference type="GO" id="GO:0004674">
    <property type="term" value="F:protein serine/threonine kinase activity"/>
    <property type="evidence" value="ECO:0007669"/>
    <property type="project" value="UniProtKB-KW"/>
</dbReference>
<dbReference type="SMART" id="SM00220">
    <property type="entry name" value="S_TKc"/>
    <property type="match status" value="1"/>
</dbReference>
<dbReference type="OrthoDB" id="377346at2759"/>
<feature type="binding site" evidence="13">
    <location>
        <position position="140"/>
    </location>
    <ligand>
        <name>ATP</name>
        <dbReference type="ChEBI" id="CHEBI:30616"/>
    </ligand>
</feature>
<dbReference type="InterPro" id="IPR011009">
    <property type="entry name" value="Kinase-like_dom_sf"/>
</dbReference>
<feature type="binding site" evidence="11">
    <location>
        <position position="248"/>
    </location>
    <ligand>
        <name>ATP</name>
        <dbReference type="ChEBI" id="CHEBI:30616"/>
    </ligand>
</feature>
<evidence type="ECO:0000256" key="7">
    <source>
        <dbReference type="ARBA" id="ARBA00022840"/>
    </source>
</evidence>
<dbReference type="GO" id="GO:0051233">
    <property type="term" value="C:spindle midzone"/>
    <property type="evidence" value="ECO:0007669"/>
    <property type="project" value="UniProtKB-ARBA"/>
</dbReference>
<evidence type="ECO:0000256" key="8">
    <source>
        <dbReference type="ARBA" id="ARBA00047899"/>
    </source>
</evidence>
<dbReference type="PANTHER" id="PTHR24350">
    <property type="entry name" value="SERINE/THREONINE-PROTEIN KINASE IAL-RELATED"/>
    <property type="match status" value="1"/>
</dbReference>
<dbReference type="GO" id="GO:0072479">
    <property type="term" value="P:response to mitotic cell cycle spindle assembly checkpoint signaling"/>
    <property type="evidence" value="ECO:0007669"/>
    <property type="project" value="UniProtKB-ARBA"/>
</dbReference>
<evidence type="ECO:0000256" key="16">
    <source>
        <dbReference type="SAM" id="MobiDB-lite"/>
    </source>
</evidence>
<evidence type="ECO:0000256" key="3">
    <source>
        <dbReference type="ARBA" id="ARBA00022527"/>
    </source>
</evidence>
<sequence length="363" mass="41843">MDKPKIEPVLEYTAVKRVALVPKTTDNVTAQSVKANSVTKKINKPENRQKSLIVKAGKVSGTVKHDQNPKSLTRDKSIELADSSTKSRVPNNTSKKLEPRVWCLEDFEMGDPLGEGRFGRVYMAREKTSMKIVAIKVIFKKEFRENNMVEQLRREVEIQSHLRHPNILRLYGYFHDKHRVFLVLEFAENGELYKRLQQYGPFTEIKAARYISQIADALIYLQKKKVIHRDMKPENILLSSNDKIKISDFGWAIHTPDTSQRRMTFCGTPDYLAPEMIKDSGYDQKIDSWALGVLCYEFLVGEPPFMVEDISETYQKIATVDYKIPNQISSEAKNLISSLLQSDPEKRLPLDRVAMHPWILKNK</sequence>
<feature type="compositionally biased region" description="Basic and acidic residues" evidence="16">
    <location>
        <begin position="63"/>
        <end position="79"/>
    </location>
</feature>
<evidence type="ECO:0000256" key="13">
    <source>
        <dbReference type="PROSITE-ProRule" id="PRU10141"/>
    </source>
</evidence>
<evidence type="ECO:0000256" key="14">
    <source>
        <dbReference type="RuleBase" id="RU000304"/>
    </source>
</evidence>
<proteinExistence type="inferred from homology"/>
<evidence type="ECO:0000256" key="4">
    <source>
        <dbReference type="ARBA" id="ARBA00022679"/>
    </source>
</evidence>
<name>A0A397SYV4_9GLOM</name>
<comment type="catalytic activity">
    <reaction evidence="8 15">
        <text>L-threonyl-[protein] + ATP = O-phospho-L-threonyl-[protein] + ADP + H(+)</text>
        <dbReference type="Rhea" id="RHEA:46608"/>
        <dbReference type="Rhea" id="RHEA-COMP:11060"/>
        <dbReference type="Rhea" id="RHEA-COMP:11605"/>
        <dbReference type="ChEBI" id="CHEBI:15378"/>
        <dbReference type="ChEBI" id="CHEBI:30013"/>
        <dbReference type="ChEBI" id="CHEBI:30616"/>
        <dbReference type="ChEBI" id="CHEBI:61977"/>
        <dbReference type="ChEBI" id="CHEBI:456216"/>
        <dbReference type="EC" id="2.7.11.1"/>
    </reaction>
</comment>
<reference evidence="18 19" key="1">
    <citation type="submission" date="2018-06" db="EMBL/GenBank/DDBJ databases">
        <title>Comparative genomics reveals the genomic features of Rhizophagus irregularis, R. cerebriforme, R. diaphanum and Gigaspora rosea, and their symbiotic lifestyle signature.</title>
        <authorList>
            <person name="Morin E."/>
            <person name="San Clemente H."/>
            <person name="Chen E.C.H."/>
            <person name="De La Providencia I."/>
            <person name="Hainaut M."/>
            <person name="Kuo A."/>
            <person name="Kohler A."/>
            <person name="Murat C."/>
            <person name="Tang N."/>
            <person name="Roy S."/>
            <person name="Loubradou J."/>
            <person name="Henrissat B."/>
            <person name="Grigoriev I.V."/>
            <person name="Corradi N."/>
            <person name="Roux C."/>
            <person name="Martin F.M."/>
        </authorList>
    </citation>
    <scope>NUCLEOTIDE SEQUENCE [LARGE SCALE GENOMIC DNA]</scope>
    <source>
        <strain evidence="18 19">DAOM 227022</strain>
    </source>
</reference>
<evidence type="ECO:0000256" key="2">
    <source>
        <dbReference type="ARBA" id="ARBA00021157"/>
    </source>
</evidence>
<comment type="catalytic activity">
    <reaction evidence="9 15">
        <text>L-seryl-[protein] + ATP = O-phospho-L-seryl-[protein] + ADP + H(+)</text>
        <dbReference type="Rhea" id="RHEA:17989"/>
        <dbReference type="Rhea" id="RHEA-COMP:9863"/>
        <dbReference type="Rhea" id="RHEA-COMP:11604"/>
        <dbReference type="ChEBI" id="CHEBI:15378"/>
        <dbReference type="ChEBI" id="CHEBI:29999"/>
        <dbReference type="ChEBI" id="CHEBI:30616"/>
        <dbReference type="ChEBI" id="CHEBI:83421"/>
        <dbReference type="ChEBI" id="CHEBI:456216"/>
        <dbReference type="EC" id="2.7.11.1"/>
    </reaction>
</comment>
<dbReference type="GO" id="GO:0000776">
    <property type="term" value="C:kinetochore"/>
    <property type="evidence" value="ECO:0007669"/>
    <property type="project" value="UniProtKB-ARBA"/>
</dbReference>
<feature type="binding site" evidence="11">
    <location>
        <position position="136"/>
    </location>
    <ligand>
        <name>ATP</name>
        <dbReference type="ChEBI" id="CHEBI:30616"/>
    </ligand>
</feature>
<dbReference type="GO" id="GO:0044779">
    <property type="term" value="P:meiotic spindle checkpoint signaling"/>
    <property type="evidence" value="ECO:0007669"/>
    <property type="project" value="UniProtKB-ARBA"/>
</dbReference>
<dbReference type="SUPFAM" id="SSF56112">
    <property type="entry name" value="Protein kinase-like (PK-like)"/>
    <property type="match status" value="1"/>
</dbReference>
<dbReference type="GO" id="GO:0032465">
    <property type="term" value="P:regulation of cytokinesis"/>
    <property type="evidence" value="ECO:0007669"/>
    <property type="project" value="UniProtKB-ARBA"/>
</dbReference>
<gene>
    <name evidence="18" type="ORF">C1645_694043</name>
</gene>
<dbReference type="GO" id="GO:0045143">
    <property type="term" value="P:homologous chromosome segregation"/>
    <property type="evidence" value="ECO:0007669"/>
    <property type="project" value="UniProtKB-ARBA"/>
</dbReference>
<dbReference type="Gene3D" id="1.10.510.10">
    <property type="entry name" value="Transferase(Phosphotransferase) domain 1"/>
    <property type="match status" value="1"/>
</dbReference>
<dbReference type="FunFam" id="1.10.510.10:FF:000235">
    <property type="entry name" value="Serine/threonine-protein kinase ark1"/>
    <property type="match status" value="1"/>
</dbReference>
<dbReference type="EMBL" id="QKYT01000204">
    <property type="protein sequence ID" value="RIA89816.1"/>
    <property type="molecule type" value="Genomic_DNA"/>
</dbReference>